<dbReference type="AlphaFoldDB" id="A0A410NU04"/>
<proteinExistence type="predicted"/>
<dbReference type="RefSeq" id="WP_128719023.1">
    <property type="nucleotide sequence ID" value="NZ_BJNC01000017.1"/>
</dbReference>
<keyword evidence="7" id="KW-1185">Reference proteome</keyword>
<dbReference type="EMBL" id="CP066026">
    <property type="protein sequence ID" value="QQB89313.1"/>
    <property type="molecule type" value="Genomic_DNA"/>
</dbReference>
<evidence type="ECO:0000313" key="6">
    <source>
        <dbReference type="Proteomes" id="UP000287388"/>
    </source>
</evidence>
<dbReference type="PANTHER" id="PTHR33375:SF1">
    <property type="entry name" value="CHROMOSOME-PARTITIONING PROTEIN PARB-RELATED"/>
    <property type="match status" value="1"/>
</dbReference>
<sequence length="336" mass="37278">MIQIDRITTFDRVRQADRKQVEALAESIREVGLLNPIAVAPDGDGYALIAGMHRLEAARLLGWAEIPATVLALDQHRRIIAECDENLCAPSLTPAERAEFTRRRKAAYEALHPETVREATLKRGENLPSRQVGETGPTPRFTADTAAATGQSERAVQRDAERGEKVSDEALALIKGTRLDTGRYLDSIKNLSAEDQVAKVEADLAPPSEAVEKRDTPPAEPAEPIDPAEAKARREIAQLPDEAKVDEIVGLRAEVIDLRKAVKEHKANIAKLKTQLKGHEGDKDDTIRAMQRKLDHANSEMFRAKEDAARELRRSHVLKKENAKLKAEIENQVFQL</sequence>
<feature type="compositionally biased region" description="Basic and acidic residues" evidence="2">
    <location>
        <begin position="155"/>
        <end position="164"/>
    </location>
</feature>
<dbReference type="InterPro" id="IPR050336">
    <property type="entry name" value="Chromosome_partition/occlusion"/>
</dbReference>
<dbReference type="Gene3D" id="3.90.1530.30">
    <property type="match status" value="1"/>
</dbReference>
<dbReference type="InterPro" id="IPR036086">
    <property type="entry name" value="ParB/Sulfiredoxin_sf"/>
</dbReference>
<protein>
    <submittedName>
        <fullName evidence="5">ParB N-terminal domain-containing protein</fullName>
    </submittedName>
</protein>
<evidence type="ECO:0000313" key="4">
    <source>
        <dbReference type="EMBL" id="QAT13325.1"/>
    </source>
</evidence>
<accession>A0A410NU04</accession>
<dbReference type="PANTHER" id="PTHR33375">
    <property type="entry name" value="CHROMOSOME-PARTITIONING PROTEIN PARB-RELATED"/>
    <property type="match status" value="1"/>
</dbReference>
<dbReference type="SMART" id="SM00470">
    <property type="entry name" value="ParB"/>
    <property type="match status" value="1"/>
</dbReference>
<keyword evidence="1" id="KW-0175">Coiled coil</keyword>
<feature type="region of interest" description="Disordered" evidence="2">
    <location>
        <begin position="122"/>
        <end position="164"/>
    </location>
</feature>
<dbReference type="Pfam" id="PF02195">
    <property type="entry name" value="ParB_N"/>
    <property type="match status" value="1"/>
</dbReference>
<evidence type="ECO:0000259" key="3">
    <source>
        <dbReference type="SMART" id="SM00470"/>
    </source>
</evidence>
<organism evidence="4 6">
    <name type="scientific">Brevundimonas diminuta</name>
    <name type="common">Pseudomonas diminuta</name>
    <dbReference type="NCBI Taxonomy" id="293"/>
    <lineage>
        <taxon>Bacteria</taxon>
        <taxon>Pseudomonadati</taxon>
        <taxon>Pseudomonadota</taxon>
        <taxon>Alphaproteobacteria</taxon>
        <taxon>Caulobacterales</taxon>
        <taxon>Caulobacteraceae</taxon>
        <taxon>Brevundimonas</taxon>
    </lineage>
</organism>
<reference evidence="4 6" key="1">
    <citation type="submission" date="2019-01" db="EMBL/GenBank/DDBJ databases">
        <title>Brevundimonas diminuta Genome sequencing and assembly.</title>
        <authorList>
            <person name="Chen H."/>
        </authorList>
    </citation>
    <scope>NUCLEOTIDE SEQUENCE [LARGE SCALE GENOMIC DNA]</scope>
    <source>
        <strain evidence="4">ATCC</strain>
        <strain evidence="6">ATCC(B) 19146</strain>
    </source>
</reference>
<dbReference type="GO" id="GO:0005694">
    <property type="term" value="C:chromosome"/>
    <property type="evidence" value="ECO:0007669"/>
    <property type="project" value="TreeGrafter"/>
</dbReference>
<dbReference type="GO" id="GO:0007059">
    <property type="term" value="P:chromosome segregation"/>
    <property type="evidence" value="ECO:0007669"/>
    <property type="project" value="TreeGrafter"/>
</dbReference>
<dbReference type="EMBL" id="CP035093">
    <property type="protein sequence ID" value="QAT13325.1"/>
    <property type="molecule type" value="Genomic_DNA"/>
</dbReference>
<dbReference type="KEGG" id="bdm:EQG53_02565"/>
<reference evidence="5 7" key="2">
    <citation type="submission" date="2020-12" db="EMBL/GenBank/DDBJ databases">
        <title>FDA dAtabase for Regulatory Grade micrObial Sequences (FDA-ARGOS): Supporting development and validation of Infectious Disease Dx tests.</title>
        <authorList>
            <person name="Kerrigan L."/>
            <person name="Long C."/>
            <person name="Tallon L."/>
            <person name="Sadzewicz L."/>
            <person name="Zhao X."/>
            <person name="Boylan J."/>
            <person name="Ott S."/>
            <person name="Bowen H."/>
            <person name="Vavikolanu K."/>
            <person name="Mehta A."/>
            <person name="Aluvathingal J."/>
            <person name="Nadendla S."/>
            <person name="Yan Y."/>
            <person name="Sichtig H."/>
        </authorList>
    </citation>
    <scope>NUCLEOTIDE SEQUENCE [LARGE SCALE GENOMIC DNA]</scope>
    <source>
        <strain evidence="5 7">FDAARGOS_1026</strain>
    </source>
</reference>
<dbReference type="GO" id="GO:0045881">
    <property type="term" value="P:positive regulation of sporulation resulting in formation of a cellular spore"/>
    <property type="evidence" value="ECO:0007669"/>
    <property type="project" value="TreeGrafter"/>
</dbReference>
<evidence type="ECO:0000256" key="1">
    <source>
        <dbReference type="SAM" id="Coils"/>
    </source>
</evidence>
<evidence type="ECO:0000313" key="5">
    <source>
        <dbReference type="EMBL" id="QQB89313.1"/>
    </source>
</evidence>
<feature type="coiled-coil region" evidence="1">
    <location>
        <begin position="248"/>
        <end position="307"/>
    </location>
</feature>
<dbReference type="Proteomes" id="UP000596117">
    <property type="component" value="Chromosome"/>
</dbReference>
<evidence type="ECO:0000256" key="2">
    <source>
        <dbReference type="SAM" id="MobiDB-lite"/>
    </source>
</evidence>
<evidence type="ECO:0000313" key="7">
    <source>
        <dbReference type="Proteomes" id="UP000596117"/>
    </source>
</evidence>
<name>A0A410NU04_BREDI</name>
<dbReference type="SUPFAM" id="SSF110849">
    <property type="entry name" value="ParB/Sulfiredoxin"/>
    <property type="match status" value="1"/>
</dbReference>
<gene>
    <name evidence="4" type="ORF">EQG53_02565</name>
    <name evidence="5" type="ORF">I6H83_02390</name>
</gene>
<dbReference type="InterPro" id="IPR003115">
    <property type="entry name" value="ParB_N"/>
</dbReference>
<feature type="domain" description="ParB-like N-terminal" evidence="3">
    <location>
        <begin position="1"/>
        <end position="87"/>
    </location>
</feature>
<dbReference type="Proteomes" id="UP000287388">
    <property type="component" value="Chromosome"/>
</dbReference>
<feature type="region of interest" description="Disordered" evidence="2">
    <location>
        <begin position="204"/>
        <end position="226"/>
    </location>
</feature>